<evidence type="ECO:0000259" key="13">
    <source>
        <dbReference type="PROSITE" id="PS50109"/>
    </source>
</evidence>
<dbReference type="GO" id="GO:0005886">
    <property type="term" value="C:plasma membrane"/>
    <property type="evidence" value="ECO:0007669"/>
    <property type="project" value="UniProtKB-SubCell"/>
</dbReference>
<dbReference type="SMART" id="SM00388">
    <property type="entry name" value="HisKA"/>
    <property type="match status" value="1"/>
</dbReference>
<dbReference type="RefSeq" id="WP_271217478.1">
    <property type="nucleotide sequence ID" value="NZ_BAAAVD010000004.1"/>
</dbReference>
<keyword evidence="12" id="KW-0472">Membrane</keyword>
<evidence type="ECO:0000256" key="7">
    <source>
        <dbReference type="ARBA" id="ARBA00022692"/>
    </source>
</evidence>
<feature type="transmembrane region" description="Helical" evidence="12">
    <location>
        <begin position="119"/>
        <end position="142"/>
    </location>
</feature>
<evidence type="ECO:0000256" key="9">
    <source>
        <dbReference type="ARBA" id="ARBA00022777"/>
    </source>
</evidence>
<keyword evidence="10" id="KW-0067">ATP-binding</keyword>
<dbReference type="InterPro" id="IPR005467">
    <property type="entry name" value="His_kinase_dom"/>
</dbReference>
<dbReference type="Pfam" id="PF00672">
    <property type="entry name" value="HAMP"/>
    <property type="match status" value="1"/>
</dbReference>
<dbReference type="GO" id="GO:0000155">
    <property type="term" value="F:phosphorelay sensor kinase activity"/>
    <property type="evidence" value="ECO:0007669"/>
    <property type="project" value="InterPro"/>
</dbReference>
<dbReference type="SUPFAM" id="SSF158472">
    <property type="entry name" value="HAMP domain-like"/>
    <property type="match status" value="1"/>
</dbReference>
<dbReference type="SMART" id="SM00304">
    <property type="entry name" value="HAMP"/>
    <property type="match status" value="1"/>
</dbReference>
<dbReference type="Gene3D" id="6.10.340.10">
    <property type="match status" value="1"/>
</dbReference>
<dbReference type="Pfam" id="PF00512">
    <property type="entry name" value="HisKA"/>
    <property type="match status" value="1"/>
</dbReference>
<comment type="subcellular location">
    <subcellularLocation>
        <location evidence="2">Cell membrane</location>
        <topology evidence="2">Multi-pass membrane protein</topology>
    </subcellularLocation>
</comment>
<keyword evidence="11 12" id="KW-1133">Transmembrane helix</keyword>
<dbReference type="SMART" id="SM00387">
    <property type="entry name" value="HATPase_c"/>
    <property type="match status" value="1"/>
</dbReference>
<dbReference type="InterPro" id="IPR036890">
    <property type="entry name" value="HATPase_C_sf"/>
</dbReference>
<dbReference type="Gene3D" id="3.30.565.10">
    <property type="entry name" value="Histidine kinase-like ATPase, C-terminal domain"/>
    <property type="match status" value="1"/>
</dbReference>
<evidence type="ECO:0000313" key="16">
    <source>
        <dbReference type="Proteomes" id="UP001143474"/>
    </source>
</evidence>
<dbReference type="PROSITE" id="PS50109">
    <property type="entry name" value="HIS_KIN"/>
    <property type="match status" value="1"/>
</dbReference>
<proteinExistence type="predicted"/>
<keyword evidence="4" id="KW-1003">Cell membrane</keyword>
<evidence type="ECO:0000256" key="6">
    <source>
        <dbReference type="ARBA" id="ARBA00022679"/>
    </source>
</evidence>
<keyword evidence="8" id="KW-0547">Nucleotide-binding</keyword>
<dbReference type="EC" id="2.7.13.3" evidence="3"/>
<dbReference type="CDD" id="cd06225">
    <property type="entry name" value="HAMP"/>
    <property type="match status" value="1"/>
</dbReference>
<dbReference type="InterPro" id="IPR036097">
    <property type="entry name" value="HisK_dim/P_sf"/>
</dbReference>
<keyword evidence="6" id="KW-0808">Transferase</keyword>
<evidence type="ECO:0000256" key="1">
    <source>
        <dbReference type="ARBA" id="ARBA00000085"/>
    </source>
</evidence>
<evidence type="ECO:0000256" key="4">
    <source>
        <dbReference type="ARBA" id="ARBA00022475"/>
    </source>
</evidence>
<feature type="transmembrane region" description="Helical" evidence="12">
    <location>
        <begin position="7"/>
        <end position="26"/>
    </location>
</feature>
<keyword evidence="5" id="KW-0597">Phosphoprotein</keyword>
<dbReference type="CDD" id="cd00082">
    <property type="entry name" value="HisKA"/>
    <property type="match status" value="1"/>
</dbReference>
<keyword evidence="7 12" id="KW-0812">Transmembrane</keyword>
<dbReference type="InterPro" id="IPR050980">
    <property type="entry name" value="2C_sensor_his_kinase"/>
</dbReference>
<gene>
    <name evidence="15" type="primary">cseC</name>
    <name evidence="15" type="ORF">GCM10017600_23950</name>
</gene>
<dbReference type="AlphaFoldDB" id="A0A9W6I0W7"/>
<evidence type="ECO:0000256" key="12">
    <source>
        <dbReference type="SAM" id="Phobius"/>
    </source>
</evidence>
<comment type="catalytic activity">
    <reaction evidence="1">
        <text>ATP + protein L-histidine = ADP + protein N-phospho-L-histidine.</text>
        <dbReference type="EC" id="2.7.13.3"/>
    </reaction>
</comment>
<keyword evidence="9" id="KW-0418">Kinase</keyword>
<reference evidence="15" key="1">
    <citation type="journal article" date="2014" name="Int. J. Syst. Evol. Microbiol.">
        <title>Complete genome sequence of Corynebacterium casei LMG S-19264T (=DSM 44701T), isolated from a smear-ripened cheese.</title>
        <authorList>
            <consortium name="US DOE Joint Genome Institute (JGI-PGF)"/>
            <person name="Walter F."/>
            <person name="Albersmeier A."/>
            <person name="Kalinowski J."/>
            <person name="Ruckert C."/>
        </authorList>
    </citation>
    <scope>NUCLEOTIDE SEQUENCE</scope>
    <source>
        <strain evidence="15">VKM Ac-2007</strain>
    </source>
</reference>
<evidence type="ECO:0000256" key="3">
    <source>
        <dbReference type="ARBA" id="ARBA00012438"/>
    </source>
</evidence>
<dbReference type="InterPro" id="IPR003661">
    <property type="entry name" value="HisK_dim/P_dom"/>
</dbReference>
<evidence type="ECO:0000256" key="8">
    <source>
        <dbReference type="ARBA" id="ARBA00022741"/>
    </source>
</evidence>
<feature type="domain" description="Histidine kinase" evidence="13">
    <location>
        <begin position="200"/>
        <end position="394"/>
    </location>
</feature>
<dbReference type="Pfam" id="PF02518">
    <property type="entry name" value="HATPase_c"/>
    <property type="match status" value="1"/>
</dbReference>
<name>A0A9W6I0W7_9ACTN</name>
<evidence type="ECO:0000256" key="5">
    <source>
        <dbReference type="ARBA" id="ARBA00022553"/>
    </source>
</evidence>
<dbReference type="Gene3D" id="1.10.287.130">
    <property type="match status" value="1"/>
</dbReference>
<evidence type="ECO:0000256" key="2">
    <source>
        <dbReference type="ARBA" id="ARBA00004651"/>
    </source>
</evidence>
<dbReference type="PROSITE" id="PS50885">
    <property type="entry name" value="HAMP"/>
    <property type="match status" value="1"/>
</dbReference>
<evidence type="ECO:0000256" key="11">
    <source>
        <dbReference type="ARBA" id="ARBA00022989"/>
    </source>
</evidence>
<dbReference type="Proteomes" id="UP001143474">
    <property type="component" value="Unassembled WGS sequence"/>
</dbReference>
<evidence type="ECO:0000313" key="15">
    <source>
        <dbReference type="EMBL" id="GLK08989.1"/>
    </source>
</evidence>
<evidence type="ECO:0000259" key="14">
    <source>
        <dbReference type="PROSITE" id="PS50885"/>
    </source>
</evidence>
<organism evidence="15 16">
    <name type="scientific">Streptosporangium carneum</name>
    <dbReference type="NCBI Taxonomy" id="47481"/>
    <lineage>
        <taxon>Bacteria</taxon>
        <taxon>Bacillati</taxon>
        <taxon>Actinomycetota</taxon>
        <taxon>Actinomycetes</taxon>
        <taxon>Streptosporangiales</taxon>
        <taxon>Streptosporangiaceae</taxon>
        <taxon>Streptosporangium</taxon>
    </lineage>
</organism>
<accession>A0A9W6I0W7</accession>
<dbReference type="EMBL" id="BSEV01000004">
    <property type="protein sequence ID" value="GLK08989.1"/>
    <property type="molecule type" value="Genomic_DNA"/>
</dbReference>
<dbReference type="PANTHER" id="PTHR44936">
    <property type="entry name" value="SENSOR PROTEIN CREC"/>
    <property type="match status" value="1"/>
</dbReference>
<dbReference type="GO" id="GO:0005524">
    <property type="term" value="F:ATP binding"/>
    <property type="evidence" value="ECO:0007669"/>
    <property type="project" value="UniProtKB-KW"/>
</dbReference>
<protein>
    <recommendedName>
        <fullName evidence="3">histidine kinase</fullName>
        <ecNumber evidence="3">2.7.13.3</ecNumber>
    </recommendedName>
</protein>
<comment type="caution">
    <text evidence="15">The sequence shown here is derived from an EMBL/GenBank/DDBJ whole genome shotgun (WGS) entry which is preliminary data.</text>
</comment>
<evidence type="ECO:0000256" key="10">
    <source>
        <dbReference type="ARBA" id="ARBA00022840"/>
    </source>
</evidence>
<reference evidence="15" key="2">
    <citation type="submission" date="2023-01" db="EMBL/GenBank/DDBJ databases">
        <authorList>
            <person name="Sun Q."/>
            <person name="Evtushenko L."/>
        </authorList>
    </citation>
    <scope>NUCLEOTIDE SEQUENCE</scope>
    <source>
        <strain evidence="15">VKM Ac-2007</strain>
    </source>
</reference>
<keyword evidence="16" id="KW-1185">Reference proteome</keyword>
<dbReference type="InterPro" id="IPR003660">
    <property type="entry name" value="HAMP_dom"/>
</dbReference>
<dbReference type="InterPro" id="IPR003594">
    <property type="entry name" value="HATPase_dom"/>
</dbReference>
<dbReference type="SUPFAM" id="SSF47384">
    <property type="entry name" value="Homodimeric domain of signal transducing histidine kinase"/>
    <property type="match status" value="1"/>
</dbReference>
<sequence length="394" mass="40949">MDLRAKLSLVIAGMSVLVATVLSLLVHNRTAVVTLDAARRGLDVELTSTLVRHQEGQDTPLTTEAVPEPLAEVVGEGTRVTYLQDGVTLWAATKVGGQTLSLRRPYDAENAELAQLDRILLWSGLAATLLASGVGFAVAGGLSRRIRAVARTAAHITEGDLSARVGARGRDEIAAVGAALDQMADALRARLEAEQRVTADIAHELRTPVAGLVTAAGLLPSGRPAELVRDSAATLRRLVEDILEVARLDASAETPAREKRPAGVLARRAVAASGVPGVEIVVSGEAEVETDPRRVERILANLVINAARHGAPPVLVSVDGPAVMVRDHGPGFSDAMLTTLREHGPQRFVTGSAAREVGVGLGLTIAAGQARVLGAALTFANAPDGGAVVRLDLG</sequence>
<dbReference type="SUPFAM" id="SSF55874">
    <property type="entry name" value="ATPase domain of HSP90 chaperone/DNA topoisomerase II/histidine kinase"/>
    <property type="match status" value="1"/>
</dbReference>
<feature type="domain" description="HAMP" evidence="14">
    <location>
        <begin position="140"/>
        <end position="192"/>
    </location>
</feature>
<dbReference type="PANTHER" id="PTHR44936:SF10">
    <property type="entry name" value="SENSOR PROTEIN RSTB"/>
    <property type="match status" value="1"/>
</dbReference>